<evidence type="ECO:0000313" key="1">
    <source>
        <dbReference type="EMBL" id="GAA4070047.1"/>
    </source>
</evidence>
<accession>A0ABP7VMQ3</accession>
<sequence>MFEEKISGKLATDLLVGSWRRLVLAAPHLEAGTVDWKTYTFCVLEQFHRMLRRRGDLCAELLQVG</sequence>
<dbReference type="Proteomes" id="UP001500683">
    <property type="component" value="Unassembled WGS sequence"/>
</dbReference>
<proteinExistence type="predicted"/>
<dbReference type="RefSeq" id="WP_344945975.1">
    <property type="nucleotide sequence ID" value="NZ_BAAAZG010000016.1"/>
</dbReference>
<name>A0ABP7VMQ3_9ACTN</name>
<dbReference type="EMBL" id="BAAAZG010000016">
    <property type="protein sequence ID" value="GAA4070047.1"/>
    <property type="molecule type" value="Genomic_DNA"/>
</dbReference>
<organism evidence="1 2">
    <name type="scientific">Actinomadura miaoliensis</name>
    <dbReference type="NCBI Taxonomy" id="430685"/>
    <lineage>
        <taxon>Bacteria</taxon>
        <taxon>Bacillati</taxon>
        <taxon>Actinomycetota</taxon>
        <taxon>Actinomycetes</taxon>
        <taxon>Streptosporangiales</taxon>
        <taxon>Thermomonosporaceae</taxon>
        <taxon>Actinomadura</taxon>
    </lineage>
</organism>
<keyword evidence="2" id="KW-1185">Reference proteome</keyword>
<comment type="caution">
    <text evidence="1">The sequence shown here is derived from an EMBL/GenBank/DDBJ whole genome shotgun (WGS) entry which is preliminary data.</text>
</comment>
<protein>
    <submittedName>
        <fullName evidence="1">Uncharacterized protein</fullName>
    </submittedName>
</protein>
<gene>
    <name evidence="1" type="ORF">GCM10022214_26870</name>
</gene>
<reference evidence="2" key="1">
    <citation type="journal article" date="2019" name="Int. J. Syst. Evol. Microbiol.">
        <title>The Global Catalogue of Microorganisms (GCM) 10K type strain sequencing project: providing services to taxonomists for standard genome sequencing and annotation.</title>
        <authorList>
            <consortium name="The Broad Institute Genomics Platform"/>
            <consortium name="The Broad Institute Genome Sequencing Center for Infectious Disease"/>
            <person name="Wu L."/>
            <person name="Ma J."/>
        </authorList>
    </citation>
    <scope>NUCLEOTIDE SEQUENCE [LARGE SCALE GENOMIC DNA]</scope>
    <source>
        <strain evidence="2">JCM 16702</strain>
    </source>
</reference>
<evidence type="ECO:0000313" key="2">
    <source>
        <dbReference type="Proteomes" id="UP001500683"/>
    </source>
</evidence>